<keyword evidence="3 6" id="KW-0812">Transmembrane</keyword>
<accession>A0A0E9MMU8</accession>
<dbReference type="InterPro" id="IPR005171">
    <property type="entry name" value="Cyt_c_oxidase_su4_prok"/>
</dbReference>
<proteinExistence type="predicted"/>
<evidence type="ECO:0000256" key="4">
    <source>
        <dbReference type="ARBA" id="ARBA00022989"/>
    </source>
</evidence>
<evidence type="ECO:0000313" key="7">
    <source>
        <dbReference type="EMBL" id="GAO38751.1"/>
    </source>
</evidence>
<gene>
    <name evidence="7" type="primary">ctaE</name>
    <name evidence="7" type="ORF">SCH01S_19_00550</name>
</gene>
<evidence type="ECO:0000256" key="3">
    <source>
        <dbReference type="ARBA" id="ARBA00022692"/>
    </source>
</evidence>
<keyword evidence="4 6" id="KW-1133">Transmembrane helix</keyword>
<comment type="subcellular location">
    <subcellularLocation>
        <location evidence="1">Cell membrane</location>
        <topology evidence="1">Multi-pass membrane protein</topology>
    </subcellularLocation>
</comment>
<evidence type="ECO:0000313" key="8">
    <source>
        <dbReference type="Proteomes" id="UP000033202"/>
    </source>
</evidence>
<feature type="transmembrane region" description="Helical" evidence="6">
    <location>
        <begin position="28"/>
        <end position="46"/>
    </location>
</feature>
<dbReference type="Proteomes" id="UP000033202">
    <property type="component" value="Unassembled WGS sequence"/>
</dbReference>
<dbReference type="GO" id="GO:0005886">
    <property type="term" value="C:plasma membrane"/>
    <property type="evidence" value="ECO:0007669"/>
    <property type="project" value="UniProtKB-SubCell"/>
</dbReference>
<reference evidence="7 8" key="1">
    <citation type="submission" date="2015-04" db="EMBL/GenBank/DDBJ databases">
        <title>Whole genome shotgun sequence of Sphingomonas changbaiensis NBRC 104936.</title>
        <authorList>
            <person name="Katano-Makiyama Y."/>
            <person name="Hosoyama A."/>
            <person name="Hashimoto M."/>
            <person name="Noguchi M."/>
            <person name="Tsuchikane K."/>
            <person name="Ohji S."/>
            <person name="Yamazoe A."/>
            <person name="Ichikawa N."/>
            <person name="Kimura A."/>
            <person name="Fujita N."/>
        </authorList>
    </citation>
    <scope>NUCLEOTIDE SEQUENCE [LARGE SCALE GENOMIC DNA]</scope>
    <source>
        <strain evidence="7 8">NBRC 104936</strain>
    </source>
</reference>
<dbReference type="EMBL" id="BBWU01000019">
    <property type="protein sequence ID" value="GAO38751.1"/>
    <property type="molecule type" value="Genomic_DNA"/>
</dbReference>
<evidence type="ECO:0000256" key="5">
    <source>
        <dbReference type="ARBA" id="ARBA00023136"/>
    </source>
</evidence>
<dbReference type="AlphaFoldDB" id="A0A0E9MMU8"/>
<feature type="transmembrane region" description="Helical" evidence="6">
    <location>
        <begin position="84"/>
        <end position="105"/>
    </location>
</feature>
<evidence type="ECO:0000256" key="2">
    <source>
        <dbReference type="ARBA" id="ARBA00022475"/>
    </source>
</evidence>
<dbReference type="Pfam" id="PF03626">
    <property type="entry name" value="COX4_pro"/>
    <property type="match status" value="1"/>
</dbReference>
<keyword evidence="2" id="KW-1003">Cell membrane</keyword>
<dbReference type="STRING" id="1219043.SCH01S_19_00550"/>
<comment type="caution">
    <text evidence="7">The sequence shown here is derived from an EMBL/GenBank/DDBJ whole genome shotgun (WGS) entry which is preliminary data.</text>
</comment>
<sequence>MNHAPMHIVEDNPPPATHAPGQQHPIKVYLQVWGYLFVLSTMSYLVDYFHLQGALRWTLIITFMVLKAGLIVSIFMHMAWERLALVYAILVPPLALGTLILLMSIESGYTFWTRVIFLGGGG</sequence>
<evidence type="ECO:0000256" key="1">
    <source>
        <dbReference type="ARBA" id="ARBA00004651"/>
    </source>
</evidence>
<keyword evidence="5 6" id="KW-0472">Membrane</keyword>
<name>A0A0E9MMU8_9SPHN</name>
<evidence type="ECO:0000256" key="6">
    <source>
        <dbReference type="SAM" id="Phobius"/>
    </source>
</evidence>
<feature type="transmembrane region" description="Helical" evidence="6">
    <location>
        <begin position="58"/>
        <end position="78"/>
    </location>
</feature>
<dbReference type="RefSeq" id="WP_046347593.1">
    <property type="nucleotide sequence ID" value="NZ_BBWU01000019.1"/>
</dbReference>
<keyword evidence="8" id="KW-1185">Reference proteome</keyword>
<protein>
    <submittedName>
        <fullName evidence="7">Cytochrome c oxidase subunit III</fullName>
    </submittedName>
</protein>
<organism evidence="7 8">
    <name type="scientific">Sphingomonas changbaiensis NBRC 104936</name>
    <dbReference type="NCBI Taxonomy" id="1219043"/>
    <lineage>
        <taxon>Bacteria</taxon>
        <taxon>Pseudomonadati</taxon>
        <taxon>Pseudomonadota</taxon>
        <taxon>Alphaproteobacteria</taxon>
        <taxon>Sphingomonadales</taxon>
        <taxon>Sphingomonadaceae</taxon>
        <taxon>Sphingomonas</taxon>
    </lineage>
</organism>